<evidence type="ECO:0000313" key="3">
    <source>
        <dbReference type="Proteomes" id="UP000064967"/>
    </source>
</evidence>
<keyword evidence="1" id="KW-0732">Signal</keyword>
<feature type="chain" id="PRO_5005467085" description="Lipoprotein" evidence="1">
    <location>
        <begin position="27"/>
        <end position="321"/>
    </location>
</feature>
<evidence type="ECO:0008006" key="4">
    <source>
        <dbReference type="Google" id="ProtNLM"/>
    </source>
</evidence>
<organism evidence="2 3">
    <name type="scientific">Labilithrix luteola</name>
    <dbReference type="NCBI Taxonomy" id="1391654"/>
    <lineage>
        <taxon>Bacteria</taxon>
        <taxon>Pseudomonadati</taxon>
        <taxon>Myxococcota</taxon>
        <taxon>Polyangia</taxon>
        <taxon>Polyangiales</taxon>
        <taxon>Labilitrichaceae</taxon>
        <taxon>Labilithrix</taxon>
    </lineage>
</organism>
<feature type="signal peptide" evidence="1">
    <location>
        <begin position="1"/>
        <end position="26"/>
    </location>
</feature>
<dbReference type="PROSITE" id="PS51257">
    <property type="entry name" value="PROKAR_LIPOPROTEIN"/>
    <property type="match status" value="1"/>
</dbReference>
<dbReference type="PATRIC" id="fig|1391654.3.peg.7432"/>
<dbReference type="EMBL" id="CP012333">
    <property type="protein sequence ID" value="AKV00653.1"/>
    <property type="molecule type" value="Genomic_DNA"/>
</dbReference>
<proteinExistence type="predicted"/>
<reference evidence="2 3" key="1">
    <citation type="submission" date="2015-08" db="EMBL/GenBank/DDBJ databases">
        <authorList>
            <person name="Babu N.S."/>
            <person name="Beckwith C.J."/>
            <person name="Beseler K.G."/>
            <person name="Brison A."/>
            <person name="Carone J.V."/>
            <person name="Caskin T.P."/>
            <person name="Diamond M."/>
            <person name="Durham M.E."/>
            <person name="Foxe J.M."/>
            <person name="Go M."/>
            <person name="Henderson B.A."/>
            <person name="Jones I.B."/>
            <person name="McGettigan J.A."/>
            <person name="Micheletti S.J."/>
            <person name="Nasrallah M.E."/>
            <person name="Ortiz D."/>
            <person name="Piller C.R."/>
            <person name="Privatt S.R."/>
            <person name="Schneider S.L."/>
            <person name="Sharp S."/>
            <person name="Smith T.C."/>
            <person name="Stanton J.D."/>
            <person name="Ullery H.E."/>
            <person name="Wilson R.J."/>
            <person name="Serrano M.G."/>
            <person name="Buck G."/>
            <person name="Lee V."/>
            <person name="Wang Y."/>
            <person name="Carvalho R."/>
            <person name="Voegtly L."/>
            <person name="Shi R."/>
            <person name="Duckworth R."/>
            <person name="Johnson A."/>
            <person name="Loviza R."/>
            <person name="Walstead R."/>
            <person name="Shah Z."/>
            <person name="Kiflezghi M."/>
            <person name="Wade K."/>
            <person name="Ball S.L."/>
            <person name="Bradley K.W."/>
            <person name="Asai D.J."/>
            <person name="Bowman C.A."/>
            <person name="Russell D.A."/>
            <person name="Pope W.H."/>
            <person name="Jacobs-Sera D."/>
            <person name="Hendrix R.W."/>
            <person name="Hatfull G.F."/>
        </authorList>
    </citation>
    <scope>NUCLEOTIDE SEQUENCE [LARGE SCALE GENOMIC DNA]</scope>
    <source>
        <strain evidence="2 3">DSM 27648</strain>
    </source>
</reference>
<dbReference type="STRING" id="1391654.AKJ09_07316"/>
<gene>
    <name evidence="2" type="ORF">AKJ09_07316</name>
</gene>
<sequence>MMTFSRSLGYSAVLPLALAIAGTGCAGTTDSSDDAVSSEDALKTSYSDLSEALSEGDYTRWIDVKHALVKGFDNVCGDTFCEGDFSNLTSVRLACSATTKAKKMKDCTWVFGGSIEYVAPASGAITSDAHTWSCKIPVNTTSKKFLDTLAAPGDDVIHRALPGTDKSFYDALVDCFDGVVGNLPPTSTEGPFVEMKDFLWNGGGDGSAWMDTTRKLAKGFDDVCGDTFCEGDYSDIEALGFACAVDGAANKVRSCTWTFALANTEVDSKGSVVSDAILKSCSVKLYANPSTLVSALAGDDPLHARLPGKTTSIYDSLVGCL</sequence>
<accession>A0A0K1Q4J0</accession>
<dbReference type="KEGG" id="llu:AKJ09_07316"/>
<evidence type="ECO:0000256" key="1">
    <source>
        <dbReference type="SAM" id="SignalP"/>
    </source>
</evidence>
<dbReference type="AlphaFoldDB" id="A0A0K1Q4J0"/>
<keyword evidence="3" id="KW-1185">Reference proteome</keyword>
<protein>
    <recommendedName>
        <fullName evidence="4">Lipoprotein</fullName>
    </recommendedName>
</protein>
<dbReference type="Proteomes" id="UP000064967">
    <property type="component" value="Chromosome"/>
</dbReference>
<dbReference type="RefSeq" id="WP_146651908.1">
    <property type="nucleotide sequence ID" value="NZ_CP012333.1"/>
</dbReference>
<evidence type="ECO:0000313" key="2">
    <source>
        <dbReference type="EMBL" id="AKV00653.1"/>
    </source>
</evidence>
<dbReference type="OrthoDB" id="5957117at2"/>
<name>A0A0K1Q4J0_9BACT</name>